<dbReference type="GO" id="GO:0006364">
    <property type="term" value="P:rRNA processing"/>
    <property type="evidence" value="ECO:0007669"/>
    <property type="project" value="InterPro"/>
</dbReference>
<evidence type="ECO:0000313" key="2">
    <source>
        <dbReference type="EMBL" id="KAF4951383.1"/>
    </source>
</evidence>
<feature type="region of interest" description="Disordered" evidence="1">
    <location>
        <begin position="1"/>
        <end position="258"/>
    </location>
</feature>
<evidence type="ECO:0000313" key="3">
    <source>
        <dbReference type="Proteomes" id="UP000622797"/>
    </source>
</evidence>
<dbReference type="GO" id="GO:0030515">
    <property type="term" value="F:snoRNA binding"/>
    <property type="evidence" value="ECO:0007669"/>
    <property type="project" value="InterPro"/>
</dbReference>
<keyword evidence="3" id="KW-1185">Reference proteome</keyword>
<name>A0A8H4T522_9HYPO</name>
<evidence type="ECO:0000256" key="1">
    <source>
        <dbReference type="SAM" id="MobiDB-lite"/>
    </source>
</evidence>
<reference evidence="2" key="1">
    <citation type="journal article" date="2020" name="BMC Genomics">
        <title>Correction to: Identification and distribution of gene clusters required for synthesis of sphingolipid metabolism inhibitors in diverse species of the filamentous fungus Fusarium.</title>
        <authorList>
            <person name="Kim H.S."/>
            <person name="Lohmar J.M."/>
            <person name="Busman M."/>
            <person name="Brown D.W."/>
            <person name="Naumann T.A."/>
            <person name="Divon H.H."/>
            <person name="Lysoe E."/>
            <person name="Uhlig S."/>
            <person name="Proctor R.H."/>
        </authorList>
    </citation>
    <scope>NUCLEOTIDE SEQUENCE</scope>
    <source>
        <strain evidence="2">NRRL 20472</strain>
    </source>
</reference>
<gene>
    <name evidence="2" type="ORF">FSARC_12940</name>
</gene>
<reference evidence="2" key="2">
    <citation type="submission" date="2020-05" db="EMBL/GenBank/DDBJ databases">
        <authorList>
            <person name="Kim H.-S."/>
            <person name="Proctor R.H."/>
            <person name="Brown D.W."/>
        </authorList>
    </citation>
    <scope>NUCLEOTIDE SEQUENCE</scope>
    <source>
        <strain evidence="2">NRRL 20472</strain>
    </source>
</reference>
<dbReference type="OrthoDB" id="5245631at2759"/>
<dbReference type="Proteomes" id="UP000622797">
    <property type="component" value="Unassembled WGS sequence"/>
</dbReference>
<organism evidence="2 3">
    <name type="scientific">Fusarium sarcochroum</name>
    <dbReference type="NCBI Taxonomy" id="1208366"/>
    <lineage>
        <taxon>Eukaryota</taxon>
        <taxon>Fungi</taxon>
        <taxon>Dikarya</taxon>
        <taxon>Ascomycota</taxon>
        <taxon>Pezizomycotina</taxon>
        <taxon>Sordariomycetes</taxon>
        <taxon>Hypocreomycetidae</taxon>
        <taxon>Hypocreales</taxon>
        <taxon>Nectriaceae</taxon>
        <taxon>Fusarium</taxon>
        <taxon>Fusarium lateritium species complex</taxon>
    </lineage>
</organism>
<dbReference type="Pfam" id="PF08297">
    <property type="entry name" value="U3_snoRNA_assoc"/>
    <property type="match status" value="1"/>
</dbReference>
<proteinExistence type="predicted"/>
<feature type="compositionally biased region" description="Acidic residues" evidence="1">
    <location>
        <begin position="84"/>
        <end position="96"/>
    </location>
</feature>
<protein>
    <recommendedName>
        <fullName evidence="4">U3 snorna associated</fullName>
    </recommendedName>
</protein>
<accession>A0A8H4T522</accession>
<sequence>MAPAKTRKRKSDQGRPAELPVESSASEEQRKLPVRAKDGDSSDSAKPTSAQGKGTMVVFGDDDDQNTAPVISAPSKAAVPVPEKEEDDEDSDDEAPEAVSTSKVASDMKKSSQAAQKAAKEQAAAQKRKRQERDNLFKQQAEERKKLEEEAKAKEETSAENDEPAESLIQQRQTEKAPNLLPAEFLTDSSSEDEGGEDEDGAEERPRKRRVAAVERSLARQDRGPRDERIGSTVYRVARKSDERMTPKLKKHAKSSKDLLLKRNRGAIKQRSGFFVK</sequence>
<evidence type="ECO:0008006" key="4">
    <source>
        <dbReference type="Google" id="ProtNLM"/>
    </source>
</evidence>
<dbReference type="AlphaFoldDB" id="A0A8H4T522"/>
<feature type="compositionally biased region" description="Polar residues" evidence="1">
    <location>
        <begin position="42"/>
        <end position="52"/>
    </location>
</feature>
<comment type="caution">
    <text evidence="2">The sequence shown here is derived from an EMBL/GenBank/DDBJ whole genome shotgun (WGS) entry which is preliminary data.</text>
</comment>
<feature type="compositionally biased region" description="Basic and acidic residues" evidence="1">
    <location>
        <begin position="27"/>
        <end position="40"/>
    </location>
</feature>
<feature type="compositionally biased region" description="Low complexity" evidence="1">
    <location>
        <begin position="111"/>
        <end position="125"/>
    </location>
</feature>
<feature type="compositionally biased region" description="Basic and acidic residues" evidence="1">
    <location>
        <begin position="131"/>
        <end position="157"/>
    </location>
</feature>
<dbReference type="InterPro" id="IPR013268">
    <property type="entry name" value="UTP16"/>
</dbReference>
<feature type="compositionally biased region" description="Basic residues" evidence="1">
    <location>
        <begin position="1"/>
        <end position="10"/>
    </location>
</feature>
<dbReference type="EMBL" id="JABEXW010000921">
    <property type="protein sequence ID" value="KAF4951383.1"/>
    <property type="molecule type" value="Genomic_DNA"/>
</dbReference>
<feature type="compositionally biased region" description="Acidic residues" evidence="1">
    <location>
        <begin position="190"/>
        <end position="202"/>
    </location>
</feature>
<feature type="compositionally biased region" description="Basic and acidic residues" evidence="1">
    <location>
        <begin position="217"/>
        <end position="230"/>
    </location>
</feature>